<protein>
    <recommendedName>
        <fullName evidence="9">Cell division protein FtsQ</fullName>
    </recommendedName>
</protein>
<accession>A0A1Y5SC30</accession>
<keyword evidence="6 9" id="KW-1133">Transmembrane helix</keyword>
<dbReference type="Gene3D" id="3.10.20.310">
    <property type="entry name" value="membrane protein fhac"/>
    <property type="match status" value="1"/>
</dbReference>
<feature type="compositionally biased region" description="Basic residues" evidence="10">
    <location>
        <begin position="72"/>
        <end position="83"/>
    </location>
</feature>
<dbReference type="InterPro" id="IPR013685">
    <property type="entry name" value="POTRA_FtsQ_type"/>
</dbReference>
<dbReference type="InterPro" id="IPR026579">
    <property type="entry name" value="FtsQ"/>
</dbReference>
<dbReference type="OrthoDB" id="9783091at2"/>
<dbReference type="GO" id="GO:0090529">
    <property type="term" value="P:cell septum assembly"/>
    <property type="evidence" value="ECO:0007669"/>
    <property type="project" value="InterPro"/>
</dbReference>
<evidence type="ECO:0000259" key="11">
    <source>
        <dbReference type="PROSITE" id="PS51779"/>
    </source>
</evidence>
<organism evidence="12 13">
    <name type="scientific">Oceanibacterium hippocampi</name>
    <dbReference type="NCBI Taxonomy" id="745714"/>
    <lineage>
        <taxon>Bacteria</taxon>
        <taxon>Pseudomonadati</taxon>
        <taxon>Pseudomonadota</taxon>
        <taxon>Alphaproteobacteria</taxon>
        <taxon>Sneathiellales</taxon>
        <taxon>Sneathiellaceae</taxon>
        <taxon>Oceanibacterium</taxon>
    </lineage>
</organism>
<keyword evidence="7 9" id="KW-0472">Membrane</keyword>
<evidence type="ECO:0000256" key="6">
    <source>
        <dbReference type="ARBA" id="ARBA00022989"/>
    </source>
</evidence>
<feature type="domain" description="POTRA" evidence="11">
    <location>
        <begin position="136"/>
        <end position="204"/>
    </location>
</feature>
<feature type="compositionally biased region" description="Low complexity" evidence="10">
    <location>
        <begin position="9"/>
        <end position="29"/>
    </location>
</feature>
<dbReference type="PANTHER" id="PTHR35851">
    <property type="entry name" value="CELL DIVISION PROTEIN FTSQ"/>
    <property type="match status" value="1"/>
</dbReference>
<keyword evidence="3 9" id="KW-0997">Cell inner membrane</keyword>
<dbReference type="InterPro" id="IPR005548">
    <property type="entry name" value="Cell_div_FtsQ/DivIB_C"/>
</dbReference>
<evidence type="ECO:0000256" key="3">
    <source>
        <dbReference type="ARBA" id="ARBA00022519"/>
    </source>
</evidence>
<evidence type="ECO:0000256" key="4">
    <source>
        <dbReference type="ARBA" id="ARBA00022618"/>
    </source>
</evidence>
<dbReference type="InterPro" id="IPR034746">
    <property type="entry name" value="POTRA"/>
</dbReference>
<dbReference type="Pfam" id="PF08478">
    <property type="entry name" value="POTRA_1"/>
    <property type="match status" value="1"/>
</dbReference>
<keyword evidence="13" id="KW-1185">Reference proteome</keyword>
<evidence type="ECO:0000256" key="5">
    <source>
        <dbReference type="ARBA" id="ARBA00022692"/>
    </source>
</evidence>
<keyword evidence="8 9" id="KW-0131">Cell cycle</keyword>
<dbReference type="Gene3D" id="3.40.50.11690">
    <property type="entry name" value="Cell division protein FtsQ/DivIB"/>
    <property type="match status" value="1"/>
</dbReference>
<dbReference type="AlphaFoldDB" id="A0A1Y5SC30"/>
<dbReference type="GO" id="GO:0032153">
    <property type="term" value="C:cell division site"/>
    <property type="evidence" value="ECO:0007669"/>
    <property type="project" value="UniProtKB-UniRule"/>
</dbReference>
<dbReference type="GO" id="GO:0005886">
    <property type="term" value="C:plasma membrane"/>
    <property type="evidence" value="ECO:0007669"/>
    <property type="project" value="UniProtKB-SubCell"/>
</dbReference>
<dbReference type="PROSITE" id="PS51779">
    <property type="entry name" value="POTRA"/>
    <property type="match status" value="1"/>
</dbReference>
<comment type="subcellular location">
    <subcellularLocation>
        <location evidence="9">Cell inner membrane</location>
        <topology evidence="9">Single-pass type II membrane protein</topology>
    </subcellularLocation>
    <subcellularLocation>
        <location evidence="1">Membrane</location>
    </subcellularLocation>
    <text evidence="9">Localizes to the division septum.</text>
</comment>
<evidence type="ECO:0000256" key="2">
    <source>
        <dbReference type="ARBA" id="ARBA00022475"/>
    </source>
</evidence>
<reference evidence="12 13" key="1">
    <citation type="submission" date="2017-03" db="EMBL/GenBank/DDBJ databases">
        <authorList>
            <person name="Afonso C.L."/>
            <person name="Miller P.J."/>
            <person name="Scott M.A."/>
            <person name="Spackman E."/>
            <person name="Goraichik I."/>
            <person name="Dimitrov K.M."/>
            <person name="Suarez D.L."/>
            <person name="Swayne D.E."/>
        </authorList>
    </citation>
    <scope>NUCLEOTIDE SEQUENCE [LARGE SCALE GENOMIC DNA]</scope>
    <source>
        <strain evidence="12 13">CECT 7691</strain>
    </source>
</reference>
<keyword evidence="2 9" id="KW-1003">Cell membrane</keyword>
<comment type="similarity">
    <text evidence="9">Belongs to the FtsQ/DivIB family. FtsQ subfamily.</text>
</comment>
<dbReference type="EMBL" id="FWFR01000001">
    <property type="protein sequence ID" value="SLN37342.1"/>
    <property type="molecule type" value="Genomic_DNA"/>
</dbReference>
<evidence type="ECO:0000313" key="13">
    <source>
        <dbReference type="Proteomes" id="UP000193200"/>
    </source>
</evidence>
<comment type="function">
    <text evidence="9">Essential cell division protein.</text>
</comment>
<dbReference type="HAMAP" id="MF_00911">
    <property type="entry name" value="FtsQ_subfam"/>
    <property type="match status" value="1"/>
</dbReference>
<proteinExistence type="inferred from homology"/>
<dbReference type="PANTHER" id="PTHR35851:SF1">
    <property type="entry name" value="CELL DIVISION PROTEIN FTSQ"/>
    <property type="match status" value="1"/>
</dbReference>
<dbReference type="Proteomes" id="UP000193200">
    <property type="component" value="Unassembled WGS sequence"/>
</dbReference>
<evidence type="ECO:0000313" key="12">
    <source>
        <dbReference type="EMBL" id="SLN37342.1"/>
    </source>
</evidence>
<evidence type="ECO:0000256" key="1">
    <source>
        <dbReference type="ARBA" id="ARBA00004370"/>
    </source>
</evidence>
<dbReference type="GO" id="GO:0043093">
    <property type="term" value="P:FtsZ-dependent cytokinesis"/>
    <property type="evidence" value="ECO:0007669"/>
    <property type="project" value="UniProtKB-UniRule"/>
</dbReference>
<dbReference type="Pfam" id="PF03799">
    <property type="entry name" value="FtsQ_DivIB_C"/>
    <property type="match status" value="1"/>
</dbReference>
<evidence type="ECO:0000256" key="8">
    <source>
        <dbReference type="ARBA" id="ARBA00023306"/>
    </source>
</evidence>
<dbReference type="InParanoid" id="A0A1Y5SC30"/>
<evidence type="ECO:0000256" key="9">
    <source>
        <dbReference type="HAMAP-Rule" id="MF_00911"/>
    </source>
</evidence>
<evidence type="ECO:0000256" key="7">
    <source>
        <dbReference type="ARBA" id="ARBA00023136"/>
    </source>
</evidence>
<name>A0A1Y5SC30_9PROT</name>
<keyword evidence="4 9" id="KW-0132">Cell division</keyword>
<feature type="region of interest" description="Disordered" evidence="10">
    <location>
        <begin position="1"/>
        <end position="84"/>
    </location>
</feature>
<sequence>MRSLMAMITGRSATGRGTRGKTSAGSGTRAGRKPKTRAVPVRAEPKLRVAKPAAPNAPRKVPTATKRDNRRTPTRRGSGKRPAPRWLAPTLVAASVLVVAGGVAGGGYLLYQGGYVDRMGAAANDTLRAGMMRAGLVLRDVTVEGRRRTDADDILRAVGVARGDPIFDIDPYEIRQRIERLGWVRSASVERRLPDSVHIRLEERRPFARWQHEGQTVLISRDGSVIVKSDPAEFRFLPRVVGGGAEAVAAKLFDQLAEKPELFARVRNAIRVRDRRWDLQLDNGIIVKLPEDGMKEAWLRLALLEADDAILARDLLAIDLRVPGRVFVRLTPDAAAVRRQPGKDT</sequence>
<evidence type="ECO:0000256" key="10">
    <source>
        <dbReference type="SAM" id="MobiDB-lite"/>
    </source>
</evidence>
<feature type="transmembrane region" description="Helical" evidence="9">
    <location>
        <begin position="86"/>
        <end position="111"/>
    </location>
</feature>
<dbReference type="InterPro" id="IPR045335">
    <property type="entry name" value="FtsQ_C_sf"/>
</dbReference>
<keyword evidence="5 9" id="KW-0812">Transmembrane</keyword>
<dbReference type="RefSeq" id="WP_139839575.1">
    <property type="nucleotide sequence ID" value="NZ_FWFR01000001.1"/>
</dbReference>
<gene>
    <name evidence="9 12" type="primary">ftsQ</name>
    <name evidence="12" type="ORF">OCH7691_01528</name>
</gene>